<dbReference type="AlphaFoldDB" id="A0A443K7S3"/>
<evidence type="ECO:0000313" key="2">
    <source>
        <dbReference type="Proteomes" id="UP000285295"/>
    </source>
</evidence>
<gene>
    <name evidence="1" type="ORF">D2T31_11870</name>
</gene>
<accession>A0A443K7S3</accession>
<dbReference type="OrthoDB" id="9979264at2"/>
<evidence type="ECO:0000313" key="1">
    <source>
        <dbReference type="EMBL" id="RWR28804.1"/>
    </source>
</evidence>
<organism evidence="1 2">
    <name type="scientific">Paenirhodobacter populi</name>
    <dbReference type="NCBI Taxonomy" id="2306993"/>
    <lineage>
        <taxon>Bacteria</taxon>
        <taxon>Pseudomonadati</taxon>
        <taxon>Pseudomonadota</taxon>
        <taxon>Alphaproteobacteria</taxon>
        <taxon>Rhodobacterales</taxon>
        <taxon>Rhodobacter group</taxon>
        <taxon>Paenirhodobacter</taxon>
    </lineage>
</organism>
<dbReference type="EMBL" id="SAUX01000013">
    <property type="protein sequence ID" value="RWR28804.1"/>
    <property type="molecule type" value="Genomic_DNA"/>
</dbReference>
<sequence length="62" mass="6928">MDHMTPAEHREFLLFYAALNEREAAARPHQPEFAEWLMLSAETARAEAAAIDLSPAQGELFG</sequence>
<comment type="caution">
    <text evidence="1">The sequence shown here is derived from an EMBL/GenBank/DDBJ whole genome shotgun (WGS) entry which is preliminary data.</text>
</comment>
<name>A0A443K7S3_9RHOB</name>
<reference evidence="1 2" key="2">
    <citation type="submission" date="2019-01" db="EMBL/GenBank/DDBJ databases">
        <authorList>
            <person name="Li Y."/>
        </authorList>
    </citation>
    <scope>NUCLEOTIDE SEQUENCE [LARGE SCALE GENOMIC DNA]</scope>
    <source>
        <strain evidence="1 2">D19-10-3-21</strain>
    </source>
</reference>
<dbReference type="RefSeq" id="WP_128237523.1">
    <property type="nucleotide sequence ID" value="NZ_SAUX01000013.1"/>
</dbReference>
<proteinExistence type="predicted"/>
<dbReference type="Proteomes" id="UP000285295">
    <property type="component" value="Unassembled WGS sequence"/>
</dbReference>
<reference evidence="1 2" key="1">
    <citation type="submission" date="2019-01" db="EMBL/GenBank/DDBJ databases">
        <title>Sinorhodobacter populi sp. nov. isolated from the symptomatic bark tissue of Populus euramericana canker.</title>
        <authorList>
            <person name="Xu G."/>
        </authorList>
    </citation>
    <scope>NUCLEOTIDE SEQUENCE [LARGE SCALE GENOMIC DNA]</scope>
    <source>
        <strain evidence="1 2">D19-10-3-21</strain>
    </source>
</reference>
<protein>
    <submittedName>
        <fullName evidence="1">Uncharacterized protein</fullName>
    </submittedName>
</protein>